<dbReference type="GeneID" id="24114540"/>
<dbReference type="RefSeq" id="WP_012204629.1">
    <property type="nucleotide sequence ID" value="NC_010002.1"/>
</dbReference>
<feature type="region of interest" description="Disordered" evidence="1">
    <location>
        <begin position="77"/>
        <end position="97"/>
    </location>
</feature>
<evidence type="ECO:0000256" key="1">
    <source>
        <dbReference type="SAM" id="MobiDB-lite"/>
    </source>
</evidence>
<protein>
    <recommendedName>
        <fullName evidence="5">Transmembrane protein</fullName>
    </recommendedName>
</protein>
<gene>
    <name evidence="3" type="ordered locus">Daci_2781</name>
</gene>
<evidence type="ECO:0000313" key="4">
    <source>
        <dbReference type="Proteomes" id="UP000000784"/>
    </source>
</evidence>
<dbReference type="eggNOG" id="ENOG50339PI">
    <property type="taxonomic scope" value="Bacteria"/>
</dbReference>
<dbReference type="STRING" id="398578.Daci_2781"/>
<dbReference type="KEGG" id="dac:Daci_2781"/>
<evidence type="ECO:0008006" key="5">
    <source>
        <dbReference type="Google" id="ProtNLM"/>
    </source>
</evidence>
<keyword evidence="4" id="KW-1185">Reference proteome</keyword>
<dbReference type="Proteomes" id="UP000000784">
    <property type="component" value="Chromosome"/>
</dbReference>
<reference evidence="3 4" key="1">
    <citation type="journal article" date="2004" name="Appl. Environ. Microbiol.">
        <title>Mineralization of individual congeners of linear alkylbenzenesulfonate by defined pairs of heterotrophic bacteria.</title>
        <authorList>
            <person name="Schleheck D."/>
            <person name="Knepper T.P."/>
            <person name="Fischer K."/>
            <person name="Cook A.M."/>
        </authorList>
    </citation>
    <scope>NUCLEOTIDE SEQUENCE [LARGE SCALE GENOMIC DNA]</scope>
    <source>
        <strain evidence="4">DSM 14801 / SPH-1</strain>
    </source>
</reference>
<dbReference type="HOGENOM" id="CLU_173226_1_0_4"/>
<evidence type="ECO:0000313" key="3">
    <source>
        <dbReference type="EMBL" id="ABX35419.1"/>
    </source>
</evidence>
<dbReference type="AlphaFoldDB" id="A9BVQ6"/>
<organism evidence="3 4">
    <name type="scientific">Delftia acidovorans (strain DSM 14801 / SPH-1)</name>
    <dbReference type="NCBI Taxonomy" id="398578"/>
    <lineage>
        <taxon>Bacteria</taxon>
        <taxon>Pseudomonadati</taxon>
        <taxon>Pseudomonadota</taxon>
        <taxon>Betaproteobacteria</taxon>
        <taxon>Burkholderiales</taxon>
        <taxon>Comamonadaceae</taxon>
        <taxon>Delftia</taxon>
    </lineage>
</organism>
<name>A9BVQ6_DELAS</name>
<accession>A9BVQ6</accession>
<evidence type="ECO:0000256" key="2">
    <source>
        <dbReference type="SAM" id="Phobius"/>
    </source>
</evidence>
<sequence length="97" mass="10953">MLAQRWMWIAWPAFLAAAVMEMLVFAFVDPLELHWLGDLGWSRQGIYTLAFFAFWGVTMLSSLMTTMLGRSARDLNDGVLSEPEPDPDLAMQGLGRD</sequence>
<proteinExistence type="predicted"/>
<keyword evidence="2" id="KW-0812">Transmembrane</keyword>
<keyword evidence="2" id="KW-0472">Membrane</keyword>
<keyword evidence="2" id="KW-1133">Transmembrane helix</keyword>
<reference evidence="4" key="2">
    <citation type="submission" date="2007-11" db="EMBL/GenBank/DDBJ databases">
        <title>Complete sequence of Delftia acidovorans DSM 14801 / SPH-1.</title>
        <authorList>
            <person name="Copeland A."/>
            <person name="Lucas S."/>
            <person name="Lapidus A."/>
            <person name="Barry K."/>
            <person name="Glavina del Rio T."/>
            <person name="Dalin E."/>
            <person name="Tice H."/>
            <person name="Pitluck S."/>
            <person name="Lowry S."/>
            <person name="Clum A."/>
            <person name="Schmutz J."/>
            <person name="Larimer F."/>
            <person name="Land M."/>
            <person name="Hauser L."/>
            <person name="Kyrpides N."/>
            <person name="Kim E."/>
            <person name="Schleheck D."/>
            <person name="Richardson P."/>
        </authorList>
    </citation>
    <scope>NUCLEOTIDE SEQUENCE [LARGE SCALE GENOMIC DNA]</scope>
    <source>
        <strain evidence="4">DSM 14801 / SPH-1</strain>
    </source>
</reference>
<feature type="transmembrane region" description="Helical" evidence="2">
    <location>
        <begin position="45"/>
        <end position="63"/>
    </location>
</feature>
<dbReference type="EMBL" id="CP000884">
    <property type="protein sequence ID" value="ABX35419.1"/>
    <property type="molecule type" value="Genomic_DNA"/>
</dbReference>